<evidence type="ECO:0000313" key="2">
    <source>
        <dbReference type="EMBL" id="HBT49221.1"/>
    </source>
</evidence>
<dbReference type="EMBL" id="SLWU01000008">
    <property type="protein sequence ID" value="TCO66922.1"/>
    <property type="molecule type" value="Genomic_DNA"/>
</dbReference>
<dbReference type="SUPFAM" id="SSF50346">
    <property type="entry name" value="PRC-barrel domain"/>
    <property type="match status" value="1"/>
</dbReference>
<dbReference type="PANTHER" id="PTHR40061:SF1">
    <property type="entry name" value="SPORULATION PROTEIN YLMC-RELATED"/>
    <property type="match status" value="1"/>
</dbReference>
<evidence type="ECO:0000313" key="3">
    <source>
        <dbReference type="EMBL" id="TCO66922.1"/>
    </source>
</evidence>
<dbReference type="PANTHER" id="PTHR40061">
    <property type="entry name" value="SPORULATION PROTEIN YLMC-RELATED"/>
    <property type="match status" value="1"/>
</dbReference>
<dbReference type="AlphaFoldDB" id="A0A124FCN2"/>
<feature type="domain" description="PRC-barrel" evidence="1">
    <location>
        <begin position="2"/>
        <end position="78"/>
    </location>
</feature>
<dbReference type="InterPro" id="IPR011033">
    <property type="entry name" value="PRC_barrel-like_sf"/>
</dbReference>
<dbReference type="Gene3D" id="2.30.30.240">
    <property type="entry name" value="PRC-barrel domain"/>
    <property type="match status" value="1"/>
</dbReference>
<sequence>MIKASDLRDKEVIDINTGEKLGNIIDIDVNLEEGKIEGIILPKETGFFRFFSKEAEIYLPWAAIKKIGSDVILVDFRSANGSV</sequence>
<accession>A0A124FCN2</accession>
<dbReference type="RefSeq" id="WP_011025858.1">
    <property type="nucleotide sequence ID" value="NZ_DOLB01000087.1"/>
</dbReference>
<dbReference type="Proteomes" id="UP000294886">
    <property type="component" value="Unassembled WGS sequence"/>
</dbReference>
<name>A0A124FCN2_9THEO</name>
<dbReference type="OMA" id="DYVIPWE"/>
<dbReference type="NCBIfam" id="TIGR02888">
    <property type="entry name" value="spore_YlmC_YmxH"/>
    <property type="match status" value="1"/>
</dbReference>
<evidence type="ECO:0000259" key="1">
    <source>
        <dbReference type="Pfam" id="PF05239"/>
    </source>
</evidence>
<evidence type="ECO:0000313" key="4">
    <source>
        <dbReference type="Proteomes" id="UP000264445"/>
    </source>
</evidence>
<reference evidence="2 4" key="1">
    <citation type="journal article" date="2018" name="Nat. Biotechnol.">
        <title>A standardized bacterial taxonomy based on genome phylogeny substantially revises the tree of life.</title>
        <authorList>
            <person name="Parks D.H."/>
            <person name="Chuvochina M."/>
            <person name="Waite D.W."/>
            <person name="Rinke C."/>
            <person name="Skarshewski A."/>
            <person name="Chaumeil P.A."/>
            <person name="Hugenholtz P."/>
        </authorList>
    </citation>
    <scope>NUCLEOTIDE SEQUENCE [LARGE SCALE GENOMIC DNA]</scope>
    <source>
        <strain evidence="2">UBA12544</strain>
    </source>
</reference>
<proteinExistence type="predicted"/>
<organism evidence="2 4">
    <name type="scientific">Caldanaerobacter subterraneus</name>
    <dbReference type="NCBI Taxonomy" id="911092"/>
    <lineage>
        <taxon>Bacteria</taxon>
        <taxon>Bacillati</taxon>
        <taxon>Bacillota</taxon>
        <taxon>Clostridia</taxon>
        <taxon>Thermoanaerobacterales</taxon>
        <taxon>Thermoanaerobacteraceae</taxon>
        <taxon>Caldanaerobacter</taxon>
    </lineage>
</organism>
<comment type="caution">
    <text evidence="2">The sequence shown here is derived from an EMBL/GenBank/DDBJ whole genome shotgun (WGS) entry which is preliminary data.</text>
</comment>
<reference evidence="3 5" key="2">
    <citation type="submission" date="2019-03" db="EMBL/GenBank/DDBJ databases">
        <title>Genomic Encyclopedia of Type Strains, Phase IV (KMG-IV): sequencing the most valuable type-strain genomes for metagenomic binning, comparative biology and taxonomic classification.</title>
        <authorList>
            <person name="Goeker M."/>
        </authorList>
    </citation>
    <scope>NUCLEOTIDE SEQUENCE [LARGE SCALE GENOMIC DNA]</scope>
    <source>
        <strain evidence="3 5">DSM 13054</strain>
    </source>
</reference>
<protein>
    <submittedName>
        <fullName evidence="2">YlmC/YmxH family sporulation protein</fullName>
    </submittedName>
</protein>
<dbReference type="Pfam" id="PF05239">
    <property type="entry name" value="PRC"/>
    <property type="match status" value="1"/>
</dbReference>
<evidence type="ECO:0000313" key="5">
    <source>
        <dbReference type="Proteomes" id="UP000294886"/>
    </source>
</evidence>
<dbReference type="InterPro" id="IPR027275">
    <property type="entry name" value="PRC-brl_dom"/>
</dbReference>
<gene>
    <name evidence="2" type="ORF">DEA61_05240</name>
    <name evidence="3" type="ORF">EV203_10819</name>
</gene>
<dbReference type="InterPro" id="IPR014238">
    <property type="entry name" value="Spore_YlmC/YmxH"/>
</dbReference>
<dbReference type="EMBL" id="DOLB01000087">
    <property type="protein sequence ID" value="HBT49221.1"/>
    <property type="molecule type" value="Genomic_DNA"/>
</dbReference>
<dbReference type="Proteomes" id="UP000264445">
    <property type="component" value="Unassembled WGS sequence"/>
</dbReference>